<evidence type="ECO:0008006" key="3">
    <source>
        <dbReference type="Google" id="ProtNLM"/>
    </source>
</evidence>
<reference evidence="1 2" key="1">
    <citation type="submission" date="2023-01" db="EMBL/GenBank/DDBJ databases">
        <authorList>
            <person name="Whitehead M."/>
        </authorList>
    </citation>
    <scope>NUCLEOTIDE SEQUENCE [LARGE SCALE GENOMIC DNA]</scope>
</reference>
<evidence type="ECO:0000313" key="2">
    <source>
        <dbReference type="Proteomes" id="UP001160148"/>
    </source>
</evidence>
<organism evidence="1 2">
    <name type="scientific">Macrosiphum euphorbiae</name>
    <name type="common">potato aphid</name>
    <dbReference type="NCBI Taxonomy" id="13131"/>
    <lineage>
        <taxon>Eukaryota</taxon>
        <taxon>Metazoa</taxon>
        <taxon>Ecdysozoa</taxon>
        <taxon>Arthropoda</taxon>
        <taxon>Hexapoda</taxon>
        <taxon>Insecta</taxon>
        <taxon>Pterygota</taxon>
        <taxon>Neoptera</taxon>
        <taxon>Paraneoptera</taxon>
        <taxon>Hemiptera</taxon>
        <taxon>Sternorrhyncha</taxon>
        <taxon>Aphidomorpha</taxon>
        <taxon>Aphidoidea</taxon>
        <taxon>Aphididae</taxon>
        <taxon>Macrosiphini</taxon>
        <taxon>Macrosiphum</taxon>
    </lineage>
</organism>
<gene>
    <name evidence="1" type="ORF">MEUPH1_LOCUS25008</name>
</gene>
<comment type="caution">
    <text evidence="1">The sequence shown here is derived from an EMBL/GenBank/DDBJ whole genome shotgun (WGS) entry which is preliminary data.</text>
</comment>
<proteinExistence type="predicted"/>
<dbReference type="PANTHER" id="PTHR33332">
    <property type="entry name" value="REVERSE TRANSCRIPTASE DOMAIN-CONTAINING PROTEIN"/>
    <property type="match status" value="1"/>
</dbReference>
<evidence type="ECO:0000313" key="1">
    <source>
        <dbReference type="EMBL" id="CAI6370940.1"/>
    </source>
</evidence>
<keyword evidence="2" id="KW-1185">Reference proteome</keyword>
<dbReference type="PRINTS" id="PR01345">
    <property type="entry name" value="CERVTRCPTASE"/>
</dbReference>
<dbReference type="EMBL" id="CARXXK010000650">
    <property type="protein sequence ID" value="CAI6370940.1"/>
    <property type="molecule type" value="Genomic_DNA"/>
</dbReference>
<name>A0AAV0XR39_9HEMI</name>
<accession>A0AAV0XR39</accession>
<protein>
    <recommendedName>
        <fullName evidence="3">RNA-directed DNA polymerase</fullName>
    </recommendedName>
</protein>
<sequence>MQNLQIHYFPDDINLLQSDLTSFNEWCISNSLSLNIDKCQIVTYSKKHNPLHFNYHICDIALHRSSLFKDLGILFDSKLLFNAHVSAIKNKALAVFGMIKRNCSDFHDPLTFKCLYTSLIRSLLEYAPLIWDHNNVGHNDQLEKVQNKALRFIGHKCNIQRTPHSGYENILKLLNLEPLNVRRHLSYNTYLTKLLNNKIDDSFLLSKLNFKVKNHYTRNNHLFYIPHSSKKYTSYDPINILMSSGNSELF</sequence>
<dbReference type="Proteomes" id="UP001160148">
    <property type="component" value="Unassembled WGS sequence"/>
</dbReference>
<dbReference type="AlphaFoldDB" id="A0AAV0XR39"/>